<dbReference type="SUPFAM" id="SSF161098">
    <property type="entry name" value="MetI-like"/>
    <property type="match status" value="1"/>
</dbReference>
<feature type="region of interest" description="Disordered" evidence="8">
    <location>
        <begin position="1"/>
        <end position="28"/>
    </location>
</feature>
<keyword evidence="2 7" id="KW-0813">Transport</keyword>
<evidence type="ECO:0000259" key="9">
    <source>
        <dbReference type="PROSITE" id="PS50928"/>
    </source>
</evidence>
<feature type="transmembrane region" description="Helical" evidence="7">
    <location>
        <begin position="36"/>
        <end position="57"/>
    </location>
</feature>
<feature type="transmembrane region" description="Helical" evidence="7">
    <location>
        <begin position="134"/>
        <end position="156"/>
    </location>
</feature>
<dbReference type="GO" id="GO:0055085">
    <property type="term" value="P:transmembrane transport"/>
    <property type="evidence" value="ECO:0007669"/>
    <property type="project" value="InterPro"/>
</dbReference>
<evidence type="ECO:0000256" key="3">
    <source>
        <dbReference type="ARBA" id="ARBA00022475"/>
    </source>
</evidence>
<dbReference type="EMBL" id="BIXY01000075">
    <property type="protein sequence ID" value="GCF10563.1"/>
    <property type="molecule type" value="Genomic_DNA"/>
</dbReference>
<keyword evidence="3" id="KW-1003">Cell membrane</keyword>
<reference evidence="10 11" key="1">
    <citation type="submission" date="2019-01" db="EMBL/GenBank/DDBJ databases">
        <title>Draft genome sequence of Dictyobacter sp. Uno17.</title>
        <authorList>
            <person name="Wang C.M."/>
            <person name="Zheng Y."/>
            <person name="Sakai Y."/>
            <person name="Abe K."/>
            <person name="Yokota A."/>
            <person name="Yabe S."/>
        </authorList>
    </citation>
    <scope>NUCLEOTIDE SEQUENCE [LARGE SCALE GENOMIC DNA]</scope>
    <source>
        <strain evidence="10 11">Uno17</strain>
    </source>
</reference>
<evidence type="ECO:0000256" key="8">
    <source>
        <dbReference type="SAM" id="MobiDB-lite"/>
    </source>
</evidence>
<dbReference type="GO" id="GO:0005886">
    <property type="term" value="C:plasma membrane"/>
    <property type="evidence" value="ECO:0007669"/>
    <property type="project" value="UniProtKB-SubCell"/>
</dbReference>
<feature type="transmembrane region" description="Helical" evidence="7">
    <location>
        <begin position="168"/>
        <end position="188"/>
    </location>
</feature>
<evidence type="ECO:0000256" key="7">
    <source>
        <dbReference type="RuleBase" id="RU363032"/>
    </source>
</evidence>
<dbReference type="InterPro" id="IPR035906">
    <property type="entry name" value="MetI-like_sf"/>
</dbReference>
<feature type="transmembrane region" description="Helical" evidence="7">
    <location>
        <begin position="103"/>
        <end position="125"/>
    </location>
</feature>
<comment type="subcellular location">
    <subcellularLocation>
        <location evidence="1 7">Cell membrane</location>
        <topology evidence="1 7">Multi-pass membrane protein</topology>
    </subcellularLocation>
</comment>
<comment type="similarity">
    <text evidence="7">Belongs to the binding-protein-dependent transport system permease family.</text>
</comment>
<dbReference type="Pfam" id="PF00528">
    <property type="entry name" value="BPD_transp_1"/>
    <property type="match status" value="1"/>
</dbReference>
<evidence type="ECO:0000256" key="6">
    <source>
        <dbReference type="ARBA" id="ARBA00023136"/>
    </source>
</evidence>
<dbReference type="AlphaFoldDB" id="A0A5A5THM5"/>
<dbReference type="Proteomes" id="UP000322530">
    <property type="component" value="Unassembled WGS sequence"/>
</dbReference>
<evidence type="ECO:0000256" key="4">
    <source>
        <dbReference type="ARBA" id="ARBA00022692"/>
    </source>
</evidence>
<accession>A0A5A5THM5</accession>
<evidence type="ECO:0000256" key="5">
    <source>
        <dbReference type="ARBA" id="ARBA00022989"/>
    </source>
</evidence>
<name>A0A5A5THM5_9CHLR</name>
<dbReference type="PANTHER" id="PTHR43744">
    <property type="entry name" value="ABC TRANSPORTER PERMEASE PROTEIN MG189-RELATED-RELATED"/>
    <property type="match status" value="1"/>
</dbReference>
<keyword evidence="5 7" id="KW-1133">Transmembrane helix</keyword>
<evidence type="ECO:0000313" key="10">
    <source>
        <dbReference type="EMBL" id="GCF10563.1"/>
    </source>
</evidence>
<keyword evidence="4 7" id="KW-0812">Transmembrane</keyword>
<proteinExistence type="inferred from homology"/>
<dbReference type="CDD" id="cd06261">
    <property type="entry name" value="TM_PBP2"/>
    <property type="match status" value="1"/>
</dbReference>
<gene>
    <name evidence="10" type="ORF">KDI_41270</name>
</gene>
<feature type="domain" description="ABC transmembrane type-1" evidence="9">
    <location>
        <begin position="99"/>
        <end position="294"/>
    </location>
</feature>
<feature type="transmembrane region" description="Helical" evidence="7">
    <location>
        <begin position="272"/>
        <end position="295"/>
    </location>
</feature>
<dbReference type="RefSeq" id="WP_216368938.1">
    <property type="nucleotide sequence ID" value="NZ_BIXY01000075.1"/>
</dbReference>
<dbReference type="InterPro" id="IPR000515">
    <property type="entry name" value="MetI-like"/>
</dbReference>
<protein>
    <submittedName>
        <fullName evidence="10">Sugar ABC transporter permease</fullName>
    </submittedName>
</protein>
<evidence type="ECO:0000256" key="2">
    <source>
        <dbReference type="ARBA" id="ARBA00022448"/>
    </source>
</evidence>
<feature type="transmembrane region" description="Helical" evidence="7">
    <location>
        <begin position="209"/>
        <end position="235"/>
    </location>
</feature>
<dbReference type="PANTHER" id="PTHR43744:SF12">
    <property type="entry name" value="ABC TRANSPORTER PERMEASE PROTEIN MG189-RELATED"/>
    <property type="match status" value="1"/>
</dbReference>
<dbReference type="Gene3D" id="1.10.3720.10">
    <property type="entry name" value="MetI-like"/>
    <property type="match status" value="1"/>
</dbReference>
<sequence>MAVSEQISASRKEVMRQSAKTQKNPGRHRGWTGRTIMTVIMLLFFVYFLMPLFWLLVSTTKTNTDLFATFGLWLAPNFNLWNNLHDLFTYQGGIYLKWLGNSAYYSVISAVGASFFCALAGYVFAKFRFPGRRFLFSVVLGAIMVPNTALSIPLYLLLSKVGLINTPLAIILPSLAVPFGVYLMRVYASQAVPDELLDAARVDGAGEFRIFWSIVLRVLSPGFVTVLLLTFVGTWNNYFLPLLVLNDPNYYPLTVGLAQWNAVASSNSGSQVIYTLVLTGALVSIIPLIIGFLCLQRYWQNGLTLGSVKA</sequence>
<organism evidence="10 11">
    <name type="scientific">Dictyobacter arantiisoli</name>
    <dbReference type="NCBI Taxonomy" id="2014874"/>
    <lineage>
        <taxon>Bacteria</taxon>
        <taxon>Bacillati</taxon>
        <taxon>Chloroflexota</taxon>
        <taxon>Ktedonobacteria</taxon>
        <taxon>Ktedonobacterales</taxon>
        <taxon>Dictyobacteraceae</taxon>
        <taxon>Dictyobacter</taxon>
    </lineage>
</organism>
<evidence type="ECO:0000313" key="11">
    <source>
        <dbReference type="Proteomes" id="UP000322530"/>
    </source>
</evidence>
<keyword evidence="11" id="KW-1185">Reference proteome</keyword>
<dbReference type="PROSITE" id="PS50928">
    <property type="entry name" value="ABC_TM1"/>
    <property type="match status" value="1"/>
</dbReference>
<evidence type="ECO:0000256" key="1">
    <source>
        <dbReference type="ARBA" id="ARBA00004651"/>
    </source>
</evidence>
<comment type="caution">
    <text evidence="10">The sequence shown here is derived from an EMBL/GenBank/DDBJ whole genome shotgun (WGS) entry which is preliminary data.</text>
</comment>
<keyword evidence="6 7" id="KW-0472">Membrane</keyword>